<keyword evidence="4" id="KW-1185">Reference proteome</keyword>
<dbReference type="GO" id="GO:0016491">
    <property type="term" value="F:oxidoreductase activity"/>
    <property type="evidence" value="ECO:0007669"/>
    <property type="project" value="UniProtKB-KW"/>
</dbReference>
<proteinExistence type="inferred from homology"/>
<dbReference type="PANTHER" id="PTHR43157:SF31">
    <property type="entry name" value="PHOSPHATIDYLINOSITOL-GLYCAN BIOSYNTHESIS CLASS F PROTEIN"/>
    <property type="match status" value="1"/>
</dbReference>
<evidence type="ECO:0000313" key="4">
    <source>
        <dbReference type="Proteomes" id="UP000245697"/>
    </source>
</evidence>
<dbReference type="InterPro" id="IPR002347">
    <property type="entry name" value="SDR_fam"/>
</dbReference>
<dbReference type="OrthoDB" id="3237043at2"/>
<evidence type="ECO:0000256" key="2">
    <source>
        <dbReference type="RuleBase" id="RU000363"/>
    </source>
</evidence>
<dbReference type="Gene3D" id="3.40.50.720">
    <property type="entry name" value="NAD(P)-binding Rossmann-like Domain"/>
    <property type="match status" value="1"/>
</dbReference>
<dbReference type="PRINTS" id="PR00080">
    <property type="entry name" value="SDRFAMILY"/>
</dbReference>
<reference evidence="3 4" key="1">
    <citation type="submission" date="2018-05" db="EMBL/GenBank/DDBJ databases">
        <title>Genomic Encyclopedia of Archaeal and Bacterial Type Strains, Phase II (KMG-II): from individual species to whole genera.</title>
        <authorList>
            <person name="Goeker M."/>
        </authorList>
    </citation>
    <scope>NUCLEOTIDE SEQUENCE [LARGE SCALE GENOMIC DNA]</scope>
    <source>
        <strain evidence="3 4">DSM 45184</strain>
    </source>
</reference>
<dbReference type="PANTHER" id="PTHR43157">
    <property type="entry name" value="PHOSPHATIDYLINOSITOL-GLYCAN BIOSYNTHESIS CLASS F PROTEIN-RELATED"/>
    <property type="match status" value="1"/>
</dbReference>
<comment type="similarity">
    <text evidence="2">Belongs to the short-chain dehydrogenases/reductases (SDR) family.</text>
</comment>
<name>A0A316EP59_9ACTN</name>
<dbReference type="EMBL" id="QGGR01000028">
    <property type="protein sequence ID" value="PWK33260.1"/>
    <property type="molecule type" value="Genomic_DNA"/>
</dbReference>
<sequence>MNAPTAVITGAAGGLGHATARRLLAAGFDVVAVTRDSPSAAATRQSLITEAPGRTVQALHADLADHDAVRALTHRLHEAVGRVDVLVNNAGAAFAAYAPTADGVERTHAVNHLAPFHLTHLLLAGDLLAPTARVITISSDLVSRGRLDTDDPDVTGVTWRDRYSQMNVYGSAKLAALLATTALAARLPAGMHAYSANPGVIRTGFNTKAGGLLKLAASVSNLFAGSPEKAAGTPVGLATAITAPQPNGGLFAKGTVASPPATALDPALTARVYERTATALGLTALPPVRTAA</sequence>
<dbReference type="InterPro" id="IPR036291">
    <property type="entry name" value="NAD(P)-bd_dom_sf"/>
</dbReference>
<dbReference type="PRINTS" id="PR00081">
    <property type="entry name" value="GDHRDH"/>
</dbReference>
<dbReference type="Proteomes" id="UP000245697">
    <property type="component" value="Unassembled WGS sequence"/>
</dbReference>
<keyword evidence="1" id="KW-0560">Oxidoreductase</keyword>
<organism evidence="3 4">
    <name type="scientific">Actinoplanes xinjiangensis</name>
    <dbReference type="NCBI Taxonomy" id="512350"/>
    <lineage>
        <taxon>Bacteria</taxon>
        <taxon>Bacillati</taxon>
        <taxon>Actinomycetota</taxon>
        <taxon>Actinomycetes</taxon>
        <taxon>Micromonosporales</taxon>
        <taxon>Micromonosporaceae</taxon>
        <taxon>Actinoplanes</taxon>
    </lineage>
</organism>
<evidence type="ECO:0000256" key="1">
    <source>
        <dbReference type="ARBA" id="ARBA00023002"/>
    </source>
</evidence>
<evidence type="ECO:0000313" key="3">
    <source>
        <dbReference type="EMBL" id="PWK33260.1"/>
    </source>
</evidence>
<protein>
    <submittedName>
        <fullName evidence="3">Short-subunit dehydrogenase</fullName>
    </submittedName>
</protein>
<dbReference type="SUPFAM" id="SSF51735">
    <property type="entry name" value="NAD(P)-binding Rossmann-fold domains"/>
    <property type="match status" value="1"/>
</dbReference>
<comment type="caution">
    <text evidence="3">The sequence shown here is derived from an EMBL/GenBank/DDBJ whole genome shotgun (WGS) entry which is preliminary data.</text>
</comment>
<accession>A0A316EP59</accession>
<dbReference type="Pfam" id="PF00106">
    <property type="entry name" value="adh_short"/>
    <property type="match status" value="1"/>
</dbReference>
<dbReference type="RefSeq" id="WP_109601704.1">
    <property type="nucleotide sequence ID" value="NZ_BONA01000083.1"/>
</dbReference>
<dbReference type="AlphaFoldDB" id="A0A316EP59"/>
<gene>
    <name evidence="3" type="ORF">BC793_12850</name>
</gene>